<keyword evidence="1 2" id="KW-0728">SH3 domain</keyword>
<feature type="region of interest" description="Disordered" evidence="3">
    <location>
        <begin position="225"/>
        <end position="644"/>
    </location>
</feature>
<dbReference type="GO" id="GO:0007165">
    <property type="term" value="P:signal transduction"/>
    <property type="evidence" value="ECO:0007669"/>
    <property type="project" value="InterPro"/>
</dbReference>
<feature type="region of interest" description="Disordered" evidence="3">
    <location>
        <begin position="183"/>
        <end position="205"/>
    </location>
</feature>
<proteinExistence type="predicted"/>
<evidence type="ECO:0000256" key="2">
    <source>
        <dbReference type="PROSITE-ProRule" id="PRU00192"/>
    </source>
</evidence>
<dbReference type="Proteomes" id="UP000076722">
    <property type="component" value="Unassembled WGS sequence"/>
</dbReference>
<organism evidence="6 7">
    <name type="scientific">Sistotremastrum niveocremeum HHB9708</name>
    <dbReference type="NCBI Taxonomy" id="1314777"/>
    <lineage>
        <taxon>Eukaryota</taxon>
        <taxon>Fungi</taxon>
        <taxon>Dikarya</taxon>
        <taxon>Basidiomycota</taxon>
        <taxon>Agaricomycotina</taxon>
        <taxon>Agaricomycetes</taxon>
        <taxon>Sistotremastrales</taxon>
        <taxon>Sistotremastraceae</taxon>
        <taxon>Sertulicium</taxon>
        <taxon>Sertulicium niveocremeum</taxon>
    </lineage>
</organism>
<feature type="region of interest" description="Disordered" evidence="3">
    <location>
        <begin position="659"/>
        <end position="695"/>
    </location>
</feature>
<protein>
    <recommendedName>
        <fullName evidence="8">SH3 domain-containing protein</fullName>
    </recommendedName>
</protein>
<feature type="compositionally biased region" description="Low complexity" evidence="3">
    <location>
        <begin position="191"/>
        <end position="203"/>
    </location>
</feature>
<dbReference type="AlphaFoldDB" id="A0A164RW02"/>
<dbReference type="SMART" id="SM00314">
    <property type="entry name" value="RA"/>
    <property type="match status" value="1"/>
</dbReference>
<feature type="compositionally biased region" description="Low complexity" evidence="3">
    <location>
        <begin position="595"/>
        <end position="607"/>
    </location>
</feature>
<dbReference type="GO" id="GO:0008104">
    <property type="term" value="P:intracellular protein localization"/>
    <property type="evidence" value="ECO:0007669"/>
    <property type="project" value="TreeGrafter"/>
</dbReference>
<feature type="compositionally biased region" description="Basic and acidic residues" evidence="3">
    <location>
        <begin position="434"/>
        <end position="463"/>
    </location>
</feature>
<keyword evidence="7" id="KW-1185">Reference proteome</keyword>
<dbReference type="SMART" id="SM00326">
    <property type="entry name" value="SH3"/>
    <property type="match status" value="1"/>
</dbReference>
<evidence type="ECO:0000256" key="3">
    <source>
        <dbReference type="SAM" id="MobiDB-lite"/>
    </source>
</evidence>
<dbReference type="SUPFAM" id="SSF50044">
    <property type="entry name" value="SH3-domain"/>
    <property type="match status" value="1"/>
</dbReference>
<dbReference type="OrthoDB" id="196165at2759"/>
<feature type="compositionally biased region" description="Low complexity" evidence="3">
    <location>
        <begin position="465"/>
        <end position="482"/>
    </location>
</feature>
<feature type="compositionally biased region" description="Acidic residues" evidence="3">
    <location>
        <begin position="849"/>
        <end position="867"/>
    </location>
</feature>
<evidence type="ECO:0000313" key="7">
    <source>
        <dbReference type="Proteomes" id="UP000076722"/>
    </source>
</evidence>
<dbReference type="PANTHER" id="PTHR47775">
    <property type="entry name" value="BUD SITE SELECTION PROTEIN 14"/>
    <property type="match status" value="1"/>
</dbReference>
<dbReference type="InterPro" id="IPR000159">
    <property type="entry name" value="RA_dom"/>
</dbReference>
<dbReference type="PROSITE" id="PS50200">
    <property type="entry name" value="RA"/>
    <property type="match status" value="1"/>
</dbReference>
<evidence type="ECO:0000259" key="4">
    <source>
        <dbReference type="PROSITE" id="PS50002"/>
    </source>
</evidence>
<evidence type="ECO:0000313" key="6">
    <source>
        <dbReference type="EMBL" id="KZS90938.1"/>
    </source>
</evidence>
<dbReference type="STRING" id="1314777.A0A164RW02"/>
<feature type="region of interest" description="Disordered" evidence="3">
    <location>
        <begin position="39"/>
        <end position="60"/>
    </location>
</feature>
<dbReference type="InterPro" id="IPR001452">
    <property type="entry name" value="SH3_domain"/>
</dbReference>
<dbReference type="GO" id="GO:0051286">
    <property type="term" value="C:cell tip"/>
    <property type="evidence" value="ECO:0007669"/>
    <property type="project" value="TreeGrafter"/>
</dbReference>
<feature type="compositionally biased region" description="Basic and acidic residues" evidence="3">
    <location>
        <begin position="234"/>
        <end position="244"/>
    </location>
</feature>
<dbReference type="PANTHER" id="PTHR47775:SF1">
    <property type="entry name" value="BUD SITE SELECTION PROTEIN 14"/>
    <property type="match status" value="1"/>
</dbReference>
<dbReference type="PROSITE" id="PS50002">
    <property type="entry name" value="SH3"/>
    <property type="match status" value="1"/>
</dbReference>
<dbReference type="InterPro" id="IPR053039">
    <property type="entry name" value="Polarity_Bud-Selection_Reg"/>
</dbReference>
<dbReference type="InterPro" id="IPR036028">
    <property type="entry name" value="SH3-like_dom_sf"/>
</dbReference>
<feature type="compositionally biased region" description="Low complexity" evidence="3">
    <location>
        <begin position="659"/>
        <end position="678"/>
    </location>
</feature>
<dbReference type="Gene3D" id="3.10.20.90">
    <property type="entry name" value="Phosphatidylinositol 3-kinase Catalytic Subunit, Chain A, domain 1"/>
    <property type="match status" value="1"/>
</dbReference>
<dbReference type="Gene3D" id="2.30.30.40">
    <property type="entry name" value="SH3 Domains"/>
    <property type="match status" value="1"/>
</dbReference>
<feature type="compositionally biased region" description="Polar residues" evidence="3">
    <location>
        <begin position="619"/>
        <end position="644"/>
    </location>
</feature>
<feature type="compositionally biased region" description="Polar residues" evidence="3">
    <location>
        <begin position="569"/>
        <end position="579"/>
    </location>
</feature>
<reference evidence="6 7" key="1">
    <citation type="journal article" date="2016" name="Mol. Biol. Evol.">
        <title>Comparative Genomics of Early-Diverging Mushroom-Forming Fungi Provides Insights into the Origins of Lignocellulose Decay Capabilities.</title>
        <authorList>
            <person name="Nagy L.G."/>
            <person name="Riley R."/>
            <person name="Tritt A."/>
            <person name="Adam C."/>
            <person name="Daum C."/>
            <person name="Floudas D."/>
            <person name="Sun H."/>
            <person name="Yadav J.S."/>
            <person name="Pangilinan J."/>
            <person name="Larsson K.H."/>
            <person name="Matsuura K."/>
            <person name="Barry K."/>
            <person name="Labutti K."/>
            <person name="Kuo R."/>
            <person name="Ohm R.A."/>
            <person name="Bhattacharya S.S."/>
            <person name="Shirouzu T."/>
            <person name="Yoshinaga Y."/>
            <person name="Martin F.M."/>
            <person name="Grigoriev I.V."/>
            <person name="Hibbett D.S."/>
        </authorList>
    </citation>
    <scope>NUCLEOTIDE SEQUENCE [LARGE SCALE GENOMIC DNA]</scope>
    <source>
        <strain evidence="6 7">HHB9708</strain>
    </source>
</reference>
<feature type="compositionally biased region" description="Acidic residues" evidence="3">
    <location>
        <begin position="261"/>
        <end position="272"/>
    </location>
</feature>
<feature type="compositionally biased region" description="Basic and acidic residues" evidence="3">
    <location>
        <begin position="872"/>
        <end position="885"/>
    </location>
</feature>
<dbReference type="GO" id="GO:0030950">
    <property type="term" value="P:establishment or maintenance of actin cytoskeleton polarity"/>
    <property type="evidence" value="ECO:0007669"/>
    <property type="project" value="TreeGrafter"/>
</dbReference>
<feature type="compositionally biased region" description="Basic and acidic residues" evidence="3">
    <location>
        <begin position="517"/>
        <end position="536"/>
    </location>
</feature>
<evidence type="ECO:0000259" key="5">
    <source>
        <dbReference type="PROSITE" id="PS50200"/>
    </source>
</evidence>
<feature type="compositionally biased region" description="Basic and acidic residues" evidence="3">
    <location>
        <begin position="489"/>
        <end position="501"/>
    </location>
</feature>
<evidence type="ECO:0000256" key="1">
    <source>
        <dbReference type="ARBA" id="ARBA00022443"/>
    </source>
</evidence>
<feature type="region of interest" description="Disordered" evidence="3">
    <location>
        <begin position="849"/>
        <end position="910"/>
    </location>
</feature>
<feature type="domain" description="Ras-associating" evidence="5">
    <location>
        <begin position="716"/>
        <end position="847"/>
    </location>
</feature>
<feature type="compositionally biased region" description="Polar residues" evidence="3">
    <location>
        <begin position="899"/>
        <end position="910"/>
    </location>
</feature>
<dbReference type="InterPro" id="IPR029071">
    <property type="entry name" value="Ubiquitin-like_domsf"/>
</dbReference>
<feature type="domain" description="SH3" evidence="4">
    <location>
        <begin position="87"/>
        <end position="148"/>
    </location>
</feature>
<feature type="compositionally biased region" description="Low complexity" evidence="3">
    <location>
        <begin position="362"/>
        <end position="382"/>
    </location>
</feature>
<dbReference type="EMBL" id="KV419418">
    <property type="protein sequence ID" value="KZS90938.1"/>
    <property type="molecule type" value="Genomic_DNA"/>
</dbReference>
<dbReference type="Pfam" id="PF00788">
    <property type="entry name" value="RA"/>
    <property type="match status" value="1"/>
</dbReference>
<name>A0A164RW02_9AGAM</name>
<sequence>MLQTQGGLDGIAIRHAQRQETYDLRGQIHAEEQQGHHDIHGHIQDGNYTSDEEHSVLEDDSDAEMDGVDYVDDDDASSSLSIPNESINFDLFYSLHSFAATVEGQANVVKGDSLVLMDDSNSYWWLVRVLKTQEIGYIPAENIETPFERLARLNKHRNVDLASATQEELFDDHEQERKLELQQIRSRSATSSRGPPSGNGSNRKSVVFNSDQSIFNYPPAVWDSGEEWEEDSEMGEHEHDGEHEDHEEDEGILNQSGGPFETDDDDMSWDDEAALHAQQSAARGPSGHGAQPDPGQSLKAVDVQGPARQVQVRIQEPSQQGQNQAQSGVVGKGAAQQAQQAGLGLGQAPSIRTQTSRERLFAASQQMAQQQSQQSSSSSGSSPTGPTLLDPLEATETKKLVMTPSIARDPNRLSAQLLNDTNEDRVPTPQSADSLKRPREDVDDGSNKRLGLDKGNGKPREPEQLSITRSVSSDSRLSVSSSGHAKLRKDREDDRDKEEKKEKKKGGMLSKLFGGGKNKENSGRDKEKDKDRKRGPGGDGSPTESSRTSEDSSRLGHGPGYTGIPPESTPLSAYSTPPRQTGPLASRNSVDPRRPGGAPSSAQQQQQVSPHTLKMQAADQAQQALYSQQHLTRSPGSPENSSVVAPSYALQSASMFLPSSVQTSSQPSQQSQIPAGSPLNHLRGPLAHLSNTPGGRPGSLILTSNALGSEGVMLPDLNVIRIFAGPGLHTEATFKTVLLNQSTTSNDLIRQAMQRFRLPAGESLDDYYLVIKQIEGSKATLKPDEKPLLVFEGLVEAAQLPKVKRSSIGSINSVSSNLSQHPAIRSLGMNDFTDDSIVKLYLNRKGAEGFDDDDDEVDKGEEGEDDTIVLNSDREKEKASERDSADVSASFLRPPPHHNSPNAILTSTGTVTPERFTSPSVRFSLQLVIFPEDLPDGMVFDPQTEAIVPKSTLRDRSQSGSYAVSQTKRRKVFSFPKNTTVAEVIELGLERFGILEGVVDGGDDVDDKVTKRRSHSRVKYGLSVLIDGHGAYRRAGQ</sequence>
<feature type="compositionally biased region" description="Low complexity" evidence="3">
    <location>
        <begin position="324"/>
        <end position="348"/>
    </location>
</feature>
<dbReference type="SUPFAM" id="SSF54236">
    <property type="entry name" value="Ubiquitin-like"/>
    <property type="match status" value="1"/>
</dbReference>
<gene>
    <name evidence="6" type="ORF">SISNIDRAFT_173938</name>
</gene>
<evidence type="ECO:0008006" key="8">
    <source>
        <dbReference type="Google" id="ProtNLM"/>
    </source>
</evidence>
<accession>A0A164RW02</accession>
<dbReference type="GO" id="GO:0015630">
    <property type="term" value="C:microtubule cytoskeleton"/>
    <property type="evidence" value="ECO:0007669"/>
    <property type="project" value="TreeGrafter"/>
</dbReference>